<accession>J3MQJ6</accession>
<proteinExistence type="predicted"/>
<dbReference type="InterPro" id="IPR016167">
    <property type="entry name" value="FAD-bd_PCMH_sub1"/>
</dbReference>
<name>J3MQJ6_ORYBR</name>
<evidence type="ECO:0000313" key="1">
    <source>
        <dbReference type="EnsemblPlants" id="OB08G13750.1"/>
    </source>
</evidence>
<reference evidence="1" key="1">
    <citation type="journal article" date="2013" name="Nat. Commun.">
        <title>Whole-genome sequencing of Oryza brachyantha reveals mechanisms underlying Oryza genome evolution.</title>
        <authorList>
            <person name="Chen J."/>
            <person name="Huang Q."/>
            <person name="Gao D."/>
            <person name="Wang J."/>
            <person name="Lang Y."/>
            <person name="Liu T."/>
            <person name="Li B."/>
            <person name="Bai Z."/>
            <person name="Luis Goicoechea J."/>
            <person name="Liang C."/>
            <person name="Chen C."/>
            <person name="Zhang W."/>
            <person name="Sun S."/>
            <person name="Liao Y."/>
            <person name="Zhang X."/>
            <person name="Yang L."/>
            <person name="Song C."/>
            <person name="Wang M."/>
            <person name="Shi J."/>
            <person name="Liu G."/>
            <person name="Liu J."/>
            <person name="Zhou H."/>
            <person name="Zhou W."/>
            <person name="Yu Q."/>
            <person name="An N."/>
            <person name="Chen Y."/>
            <person name="Cai Q."/>
            <person name="Wang B."/>
            <person name="Liu B."/>
            <person name="Min J."/>
            <person name="Huang Y."/>
            <person name="Wu H."/>
            <person name="Li Z."/>
            <person name="Zhang Y."/>
            <person name="Yin Y."/>
            <person name="Song W."/>
            <person name="Jiang J."/>
            <person name="Jackson S.A."/>
            <person name="Wing R.A."/>
            <person name="Wang J."/>
            <person name="Chen M."/>
        </authorList>
    </citation>
    <scope>NUCLEOTIDE SEQUENCE [LARGE SCALE GENOMIC DNA]</scope>
    <source>
        <strain evidence="1">cv. IRGC 101232</strain>
    </source>
</reference>
<dbReference type="Proteomes" id="UP000006038">
    <property type="component" value="Chromosome 8"/>
</dbReference>
<dbReference type="Gramene" id="OB08G13750.1">
    <property type="protein sequence ID" value="OB08G13750.1"/>
    <property type="gene ID" value="OB08G13750"/>
</dbReference>
<organism evidence="1">
    <name type="scientific">Oryza brachyantha</name>
    <name type="common">malo sina</name>
    <dbReference type="NCBI Taxonomy" id="4533"/>
    <lineage>
        <taxon>Eukaryota</taxon>
        <taxon>Viridiplantae</taxon>
        <taxon>Streptophyta</taxon>
        <taxon>Embryophyta</taxon>
        <taxon>Tracheophyta</taxon>
        <taxon>Spermatophyta</taxon>
        <taxon>Magnoliopsida</taxon>
        <taxon>Liliopsida</taxon>
        <taxon>Poales</taxon>
        <taxon>Poaceae</taxon>
        <taxon>BOP clade</taxon>
        <taxon>Oryzoideae</taxon>
        <taxon>Oryzeae</taxon>
        <taxon>Oryzinae</taxon>
        <taxon>Oryza</taxon>
    </lineage>
</organism>
<reference evidence="1" key="2">
    <citation type="submission" date="2013-04" db="UniProtKB">
        <authorList>
            <consortium name="EnsemblPlants"/>
        </authorList>
    </citation>
    <scope>IDENTIFICATION</scope>
</reference>
<sequence>MGLPSSGLSICTSLFTTAQAQASSFSTCLASHGVSNFSLPASTSYTTLLDFSIRNLRFTLPNVTRPAAIVLPSTKEDSSEPYYAHEMVR</sequence>
<dbReference type="HOGENOM" id="CLU_2458393_0_0_1"/>
<keyword evidence="2" id="KW-1185">Reference proteome</keyword>
<dbReference type="AlphaFoldDB" id="J3MQJ6"/>
<dbReference type="EnsemblPlants" id="OB08G13750.1">
    <property type="protein sequence ID" value="OB08G13750.1"/>
    <property type="gene ID" value="OB08G13750"/>
</dbReference>
<evidence type="ECO:0000313" key="2">
    <source>
        <dbReference type="Proteomes" id="UP000006038"/>
    </source>
</evidence>
<protein>
    <submittedName>
        <fullName evidence="1">Uncharacterized protein</fullName>
    </submittedName>
</protein>
<dbReference type="Gene3D" id="3.30.43.10">
    <property type="entry name" value="Uridine Diphospho-n-acetylenolpyruvylglucosamine Reductase, domain 2"/>
    <property type="match status" value="1"/>
</dbReference>